<feature type="coiled-coil region" evidence="1">
    <location>
        <begin position="299"/>
        <end position="369"/>
    </location>
</feature>
<dbReference type="PANTHER" id="PTHR36390">
    <property type="entry name" value="MYOSIN HEAVY CHAIN-LIKE PROTEIN"/>
    <property type="match status" value="1"/>
</dbReference>
<reference evidence="3" key="1">
    <citation type="submission" date="2013-01" db="EMBL/GenBank/DDBJ databases">
        <title>Draft Genome Sequence of a Mulberry Tree, Morus notabilis C.K. Schneid.</title>
        <authorList>
            <person name="He N."/>
            <person name="Zhao S."/>
        </authorList>
    </citation>
    <scope>NUCLEOTIDE SEQUENCE</scope>
</reference>
<dbReference type="AlphaFoldDB" id="W9SJ63"/>
<feature type="coiled-coil region" evidence="1">
    <location>
        <begin position="172"/>
        <end position="241"/>
    </location>
</feature>
<evidence type="ECO:0000313" key="3">
    <source>
        <dbReference type="Proteomes" id="UP000030645"/>
    </source>
</evidence>
<keyword evidence="3" id="KW-1185">Reference proteome</keyword>
<protein>
    <submittedName>
        <fullName evidence="2">Uncharacterized protein</fullName>
    </submittedName>
</protein>
<accession>W9SJ63</accession>
<name>W9SJ63_9ROSA</name>
<sequence>MSSHSRSQSDNTSDVEELLQIGTRCRELRREKDMLKESQSQSFDLIRRLERHVTSLSAASTEDKKCIEMLEKELMNCSQEIDYLQDQGNARNTEVNVLKDHLRDLELKLADMEYLQEAVGRLREELKRSDSDCLFLMQELESREVELQNSSLCIERLRMSISSITLDSQCEIESLKLEIVTLEQSCFEAEKSQEKAIQEKARINQLVRDLEAQFQDAQKNIRRLELENKELREKLDTSETKVRTFWQMLEKLLARDGSQPDIKQLVNEIEAKLMMSNDPSTCGEVLSPLISKLETLLGRDGDDMEKEELREEKLKAKEEAEDLAQEMAELRYQMTGLLEEERNRRACIEQASTQRIAELEAQVQKEQRKSLDAVKYLHGA</sequence>
<dbReference type="PANTHER" id="PTHR36390:SF1">
    <property type="entry name" value="MYOSIN HEAVY CHAIN-LIKE PROTEIN"/>
    <property type="match status" value="1"/>
</dbReference>
<dbReference type="Proteomes" id="UP000030645">
    <property type="component" value="Unassembled WGS sequence"/>
</dbReference>
<evidence type="ECO:0000256" key="1">
    <source>
        <dbReference type="SAM" id="Coils"/>
    </source>
</evidence>
<dbReference type="STRING" id="981085.W9SJ63"/>
<evidence type="ECO:0000313" key="2">
    <source>
        <dbReference type="EMBL" id="EXC11033.1"/>
    </source>
</evidence>
<keyword evidence="1" id="KW-0175">Coiled coil</keyword>
<dbReference type="eggNOG" id="ENOG502QSXR">
    <property type="taxonomic scope" value="Eukaryota"/>
</dbReference>
<gene>
    <name evidence="2" type="ORF">L484_015253</name>
</gene>
<organism evidence="2 3">
    <name type="scientific">Morus notabilis</name>
    <dbReference type="NCBI Taxonomy" id="981085"/>
    <lineage>
        <taxon>Eukaryota</taxon>
        <taxon>Viridiplantae</taxon>
        <taxon>Streptophyta</taxon>
        <taxon>Embryophyta</taxon>
        <taxon>Tracheophyta</taxon>
        <taxon>Spermatophyta</taxon>
        <taxon>Magnoliopsida</taxon>
        <taxon>eudicotyledons</taxon>
        <taxon>Gunneridae</taxon>
        <taxon>Pentapetalae</taxon>
        <taxon>rosids</taxon>
        <taxon>fabids</taxon>
        <taxon>Rosales</taxon>
        <taxon>Moraceae</taxon>
        <taxon>Moreae</taxon>
        <taxon>Morus</taxon>
    </lineage>
</organism>
<proteinExistence type="predicted"/>
<dbReference type="EMBL" id="KE345665">
    <property type="protein sequence ID" value="EXC11033.1"/>
    <property type="molecule type" value="Genomic_DNA"/>
</dbReference>